<keyword evidence="3" id="KW-0949">S-adenosyl-L-methionine</keyword>
<dbReference type="GO" id="GO:0032259">
    <property type="term" value="P:methylation"/>
    <property type="evidence" value="ECO:0007669"/>
    <property type="project" value="UniProtKB-KW"/>
</dbReference>
<dbReference type="RefSeq" id="WP_142052625.1">
    <property type="nucleotide sequence ID" value="NZ_VFPA01000001.1"/>
</dbReference>
<name>A0A543E307_9PSEU</name>
<dbReference type="InterPro" id="IPR023576">
    <property type="entry name" value="UbiE/COQ5_MeTrFase_CS"/>
</dbReference>
<evidence type="ECO:0000256" key="2">
    <source>
        <dbReference type="ARBA" id="ARBA00022679"/>
    </source>
</evidence>
<reference evidence="5 6" key="1">
    <citation type="submission" date="2019-06" db="EMBL/GenBank/DDBJ databases">
        <title>Sequencing the genomes of 1000 actinobacteria strains.</title>
        <authorList>
            <person name="Klenk H.-P."/>
        </authorList>
    </citation>
    <scope>NUCLEOTIDE SEQUENCE [LARGE SCALE GENOMIC DNA]</scope>
    <source>
        <strain evidence="5 6">DSM 45301</strain>
    </source>
</reference>
<evidence type="ECO:0000313" key="5">
    <source>
        <dbReference type="EMBL" id="TQM15994.1"/>
    </source>
</evidence>
<evidence type="ECO:0000256" key="1">
    <source>
        <dbReference type="ARBA" id="ARBA00022603"/>
    </source>
</evidence>
<protein>
    <submittedName>
        <fullName evidence="5">Ubiquinone/menaquinone biosynthesis C-methylase UbiE</fullName>
    </submittedName>
</protein>
<organism evidence="5 6">
    <name type="scientific">Pseudonocardia kunmingensis</name>
    <dbReference type="NCBI Taxonomy" id="630975"/>
    <lineage>
        <taxon>Bacteria</taxon>
        <taxon>Bacillati</taxon>
        <taxon>Actinomycetota</taxon>
        <taxon>Actinomycetes</taxon>
        <taxon>Pseudonocardiales</taxon>
        <taxon>Pseudonocardiaceae</taxon>
        <taxon>Pseudonocardia</taxon>
    </lineage>
</organism>
<evidence type="ECO:0000256" key="3">
    <source>
        <dbReference type="ARBA" id="ARBA00022691"/>
    </source>
</evidence>
<comment type="caution">
    <text evidence="5">The sequence shown here is derived from an EMBL/GenBank/DDBJ whole genome shotgun (WGS) entry which is preliminary data.</text>
</comment>
<dbReference type="PROSITE" id="PS01184">
    <property type="entry name" value="UBIE_2"/>
    <property type="match status" value="1"/>
</dbReference>
<dbReference type="CDD" id="cd02440">
    <property type="entry name" value="AdoMet_MTases"/>
    <property type="match status" value="1"/>
</dbReference>
<dbReference type="Gene3D" id="3.40.50.150">
    <property type="entry name" value="Vaccinia Virus protein VP39"/>
    <property type="match status" value="1"/>
</dbReference>
<gene>
    <name evidence="5" type="ORF">FB558_2794</name>
</gene>
<dbReference type="Proteomes" id="UP000315677">
    <property type="component" value="Unassembled WGS sequence"/>
</dbReference>
<keyword evidence="5" id="KW-0830">Ubiquinone</keyword>
<dbReference type="EMBL" id="VFPA01000001">
    <property type="protein sequence ID" value="TQM15994.1"/>
    <property type="molecule type" value="Genomic_DNA"/>
</dbReference>
<sequence>MSDRPAAHAEHDYLPAMGRDRLLPLYDPFTWLLGVPHVHRRLVTAAGVAPGHRVLEVGCGTGNLALRVRRTHPDAEVLGIDPDPLALARAQRKAERRGLAVRWDRGTAGALPYADESVDRVLSAFMFHHLDEAEKRRMLTEVRRVLRPGGQLHLADFGGHHHGLAGRWVHRNEHLRANAGDGIPARMRDAGFTDVRTGERGRFGVLHVRATR</sequence>
<evidence type="ECO:0000313" key="6">
    <source>
        <dbReference type="Proteomes" id="UP000315677"/>
    </source>
</evidence>
<dbReference type="Pfam" id="PF13649">
    <property type="entry name" value="Methyltransf_25"/>
    <property type="match status" value="1"/>
</dbReference>
<keyword evidence="2" id="KW-0808">Transferase</keyword>
<keyword evidence="1 5" id="KW-0489">Methyltransferase</keyword>
<dbReference type="AlphaFoldDB" id="A0A543E307"/>
<evidence type="ECO:0000259" key="4">
    <source>
        <dbReference type="Pfam" id="PF13649"/>
    </source>
</evidence>
<dbReference type="InterPro" id="IPR050508">
    <property type="entry name" value="Methyltransf_Superfamily"/>
</dbReference>
<dbReference type="OrthoDB" id="9808140at2"/>
<feature type="domain" description="Methyltransferase" evidence="4">
    <location>
        <begin position="54"/>
        <end position="150"/>
    </location>
</feature>
<dbReference type="PANTHER" id="PTHR42912">
    <property type="entry name" value="METHYLTRANSFERASE"/>
    <property type="match status" value="1"/>
</dbReference>
<dbReference type="SUPFAM" id="SSF53335">
    <property type="entry name" value="S-adenosyl-L-methionine-dependent methyltransferases"/>
    <property type="match status" value="1"/>
</dbReference>
<accession>A0A543E307</accession>
<dbReference type="InterPro" id="IPR041698">
    <property type="entry name" value="Methyltransf_25"/>
</dbReference>
<dbReference type="GO" id="GO:0008168">
    <property type="term" value="F:methyltransferase activity"/>
    <property type="evidence" value="ECO:0007669"/>
    <property type="project" value="UniProtKB-KW"/>
</dbReference>
<keyword evidence="6" id="KW-1185">Reference proteome</keyword>
<dbReference type="InterPro" id="IPR029063">
    <property type="entry name" value="SAM-dependent_MTases_sf"/>
</dbReference>
<proteinExistence type="predicted"/>